<dbReference type="InterPro" id="IPR029063">
    <property type="entry name" value="SAM-dependent_MTases_sf"/>
</dbReference>
<dbReference type="GO" id="GO:0008168">
    <property type="term" value="F:methyltransferase activity"/>
    <property type="evidence" value="ECO:0007669"/>
    <property type="project" value="UniProtKB-KW"/>
</dbReference>
<feature type="domain" description="Methyltransferase" evidence="1">
    <location>
        <begin position="40"/>
        <end position="135"/>
    </location>
</feature>
<gene>
    <name evidence="2" type="ORF">GO499_07745</name>
</gene>
<dbReference type="SUPFAM" id="SSF53335">
    <property type="entry name" value="S-adenosyl-L-methionine-dependent methyltransferases"/>
    <property type="match status" value="1"/>
</dbReference>
<dbReference type="Pfam" id="PF13649">
    <property type="entry name" value="Methyltransf_25"/>
    <property type="match status" value="1"/>
</dbReference>
<evidence type="ECO:0000313" key="3">
    <source>
        <dbReference type="Proteomes" id="UP000464495"/>
    </source>
</evidence>
<keyword evidence="3" id="KW-1185">Reference proteome</keyword>
<organism evidence="2 3">
    <name type="scientific">Algicella marina</name>
    <dbReference type="NCBI Taxonomy" id="2683284"/>
    <lineage>
        <taxon>Bacteria</taxon>
        <taxon>Pseudomonadati</taxon>
        <taxon>Pseudomonadota</taxon>
        <taxon>Alphaproteobacteria</taxon>
        <taxon>Rhodobacterales</taxon>
        <taxon>Paracoccaceae</taxon>
        <taxon>Algicella</taxon>
    </lineage>
</organism>
<dbReference type="GO" id="GO:0032259">
    <property type="term" value="P:methylation"/>
    <property type="evidence" value="ECO:0007669"/>
    <property type="project" value="UniProtKB-KW"/>
</dbReference>
<evidence type="ECO:0000313" key="2">
    <source>
        <dbReference type="EMBL" id="QHQ35096.1"/>
    </source>
</evidence>
<dbReference type="CDD" id="cd02440">
    <property type="entry name" value="AdoMet_MTases"/>
    <property type="match status" value="1"/>
</dbReference>
<protein>
    <submittedName>
        <fullName evidence="2">Methyltransferase domain-containing protein</fullName>
    </submittedName>
</protein>
<dbReference type="EMBL" id="CP046620">
    <property type="protein sequence ID" value="QHQ35096.1"/>
    <property type="molecule type" value="Genomic_DNA"/>
</dbReference>
<proteinExistence type="predicted"/>
<name>A0A6P1T0X6_9RHOB</name>
<keyword evidence="2" id="KW-0808">Transferase</keyword>
<dbReference type="RefSeq" id="WP_161861661.1">
    <property type="nucleotide sequence ID" value="NZ_CP046620.1"/>
</dbReference>
<accession>A0A6P1T0X6</accession>
<evidence type="ECO:0000259" key="1">
    <source>
        <dbReference type="Pfam" id="PF13649"/>
    </source>
</evidence>
<sequence length="245" mass="26527">MSESNAFMTLHKGLLREAPGSDRSTLKAMTATGLSGQITIADMGCGPGAAALLSLQAFPEAEVVAIDHHQPYLDTLEARAHAAGLAARLETRQANMAAPGLPPASLDLIICEGALYFLGVTEGLRQWAPLLRPGGHVIFSEAVWLANRPPEEARLFWMEYPAMTTMPGVETRIAEAGFELVADFLMPPEDWQAYLGPLGTRAESLRPGADDVMRRVIDGAEEEAKLFERHGDTYGYAYFVTRLAA</sequence>
<dbReference type="Gene3D" id="3.40.50.150">
    <property type="entry name" value="Vaccinia Virus protein VP39"/>
    <property type="match status" value="1"/>
</dbReference>
<dbReference type="AlphaFoldDB" id="A0A6P1T0X6"/>
<keyword evidence="2" id="KW-0489">Methyltransferase</keyword>
<dbReference type="KEGG" id="amaq:GO499_07745"/>
<reference evidence="2 3" key="1">
    <citation type="submission" date="2019-12" db="EMBL/GenBank/DDBJ databases">
        <title>Complete genome sequence of Algicella marina strain 9Alg 56(T) isolated from the red alga Tichocarpus crinitus.</title>
        <authorList>
            <person name="Kim S.-G."/>
            <person name="Nedashkovskaya O.I."/>
        </authorList>
    </citation>
    <scope>NUCLEOTIDE SEQUENCE [LARGE SCALE GENOMIC DNA]</scope>
    <source>
        <strain evidence="2 3">9Alg 56</strain>
    </source>
</reference>
<dbReference type="InterPro" id="IPR041698">
    <property type="entry name" value="Methyltransf_25"/>
</dbReference>
<dbReference type="Proteomes" id="UP000464495">
    <property type="component" value="Chromosome"/>
</dbReference>